<name>A0ABD2NHM3_9CUCU</name>
<protein>
    <recommendedName>
        <fullName evidence="4">DUF229 domain containing protein</fullName>
    </recommendedName>
</protein>
<comment type="caution">
    <text evidence="2">The sequence shown here is derived from an EMBL/GenBank/DDBJ whole genome shotgun (WGS) entry which is preliminary data.</text>
</comment>
<evidence type="ECO:0000313" key="2">
    <source>
        <dbReference type="EMBL" id="KAL3278183.1"/>
    </source>
</evidence>
<keyword evidence="1" id="KW-0812">Transmembrane</keyword>
<dbReference type="EMBL" id="JABFTP020000103">
    <property type="protein sequence ID" value="KAL3278183.1"/>
    <property type="molecule type" value="Genomic_DNA"/>
</dbReference>
<organism evidence="2 3">
    <name type="scientific">Cryptolaemus montrouzieri</name>
    <dbReference type="NCBI Taxonomy" id="559131"/>
    <lineage>
        <taxon>Eukaryota</taxon>
        <taxon>Metazoa</taxon>
        <taxon>Ecdysozoa</taxon>
        <taxon>Arthropoda</taxon>
        <taxon>Hexapoda</taxon>
        <taxon>Insecta</taxon>
        <taxon>Pterygota</taxon>
        <taxon>Neoptera</taxon>
        <taxon>Endopterygota</taxon>
        <taxon>Coleoptera</taxon>
        <taxon>Polyphaga</taxon>
        <taxon>Cucujiformia</taxon>
        <taxon>Coccinelloidea</taxon>
        <taxon>Coccinellidae</taxon>
        <taxon>Scymninae</taxon>
        <taxon>Scymnini</taxon>
        <taxon>Cryptolaemus</taxon>
    </lineage>
</organism>
<keyword evidence="1" id="KW-1133">Transmembrane helix</keyword>
<keyword evidence="1" id="KW-0472">Membrane</keyword>
<gene>
    <name evidence="2" type="ORF">HHI36_013522</name>
</gene>
<dbReference type="PANTHER" id="PTHR10974:SF1">
    <property type="entry name" value="FI08016P-RELATED"/>
    <property type="match status" value="1"/>
</dbReference>
<dbReference type="InterPro" id="IPR004245">
    <property type="entry name" value="DUF229"/>
</dbReference>
<dbReference type="PANTHER" id="PTHR10974">
    <property type="entry name" value="FI08016P-RELATED"/>
    <property type="match status" value="1"/>
</dbReference>
<proteinExistence type="predicted"/>
<evidence type="ECO:0000256" key="1">
    <source>
        <dbReference type="SAM" id="Phobius"/>
    </source>
</evidence>
<dbReference type="Pfam" id="PF02995">
    <property type="entry name" value="DUF229"/>
    <property type="match status" value="1"/>
</dbReference>
<evidence type="ECO:0008006" key="4">
    <source>
        <dbReference type="Google" id="ProtNLM"/>
    </source>
</evidence>
<feature type="transmembrane region" description="Helical" evidence="1">
    <location>
        <begin position="16"/>
        <end position="37"/>
    </location>
</feature>
<keyword evidence="3" id="KW-1185">Reference proteome</keyword>
<accession>A0ABD2NHM3</accession>
<reference evidence="2 3" key="1">
    <citation type="journal article" date="2021" name="BMC Biol.">
        <title>Horizontally acquired antibacterial genes associated with adaptive radiation of ladybird beetles.</title>
        <authorList>
            <person name="Li H.S."/>
            <person name="Tang X.F."/>
            <person name="Huang Y.H."/>
            <person name="Xu Z.Y."/>
            <person name="Chen M.L."/>
            <person name="Du X.Y."/>
            <person name="Qiu B.Y."/>
            <person name="Chen P.T."/>
            <person name="Zhang W."/>
            <person name="Slipinski A."/>
            <person name="Escalona H.E."/>
            <person name="Waterhouse R.M."/>
            <person name="Zwick A."/>
            <person name="Pang H."/>
        </authorList>
    </citation>
    <scope>NUCLEOTIDE SEQUENCE [LARGE SCALE GENOMIC DNA]</scope>
    <source>
        <strain evidence="2">SYSU2018</strain>
    </source>
</reference>
<dbReference type="FunFam" id="3.40.720.10:FF:000017">
    <property type="entry name" value="Predicted protein"/>
    <property type="match status" value="1"/>
</dbReference>
<dbReference type="Gene3D" id="3.40.720.10">
    <property type="entry name" value="Alkaline Phosphatase, subunit A"/>
    <property type="match status" value="1"/>
</dbReference>
<dbReference type="Proteomes" id="UP001516400">
    <property type="component" value="Unassembled WGS sequence"/>
</dbReference>
<dbReference type="AlphaFoldDB" id="A0ABD2NHM3"/>
<dbReference type="InterPro" id="IPR017850">
    <property type="entry name" value="Alkaline_phosphatase_core_sf"/>
</dbReference>
<dbReference type="CDD" id="cd16021">
    <property type="entry name" value="ALP_like"/>
    <property type="match status" value="1"/>
</dbReference>
<sequence>MFSKNGSWGSLKVPSYIWMFLFGLMVFLLTIINTPLIENIIPKLEKIQIEDSGKGYLIKTEGCKIPELPITSDTIRKYFKYESETIHCNKDKPALVESNLTSLFILENSFESYNISNKSLLNCCYKELKRIIPDGQPDKQYAFGSICFQFEYSIAVNEEFVFVKCDYSNQEIYNDVFAFIPMKSNISRDSEQEKLNVLVIGIDGISRINFHRQMPKFVSTLKDLEFQEFLGYNKIADNTYPNLITVLTGHDERTIAKTCRKTGKYFDDCPFIWNSFKNKSYITLFAEDSAWMGIFNYVKYGFQKQPTDYMWGFFDRVGEDLLGNEKDMNVIQCIGSRIGYKMIVQYLFDFVYRMKSWNLPYFAFSWSSSLSHDYVNKPRIGDEFYRNIFQTMFDKGFFENTVTIVMSDHGIRFGSFRETYQGRVEERLPFLFIRLPANFVRKYPRASSNLKMNLRKLTTPFDLHETLYDLSIPDNLNSEFIEAGHRKSETKTGLSLFHQIKPTRTCEDAGIANHWCACMKSTPVEITAEIIDTTNYAVNYLNGLLKGYKECAKLQLKKVRNAQRLSHATKSLESKIDVQDFLVSFETEPGDGSFEATIRKTGKRKLEIVGTVSRLNLYGKQSACITDFHLKLYCYCKKKLWE</sequence>
<dbReference type="SUPFAM" id="SSF53649">
    <property type="entry name" value="Alkaline phosphatase-like"/>
    <property type="match status" value="1"/>
</dbReference>
<evidence type="ECO:0000313" key="3">
    <source>
        <dbReference type="Proteomes" id="UP001516400"/>
    </source>
</evidence>